<gene>
    <name evidence="1" type="ORF">QQX98_000500</name>
</gene>
<dbReference type="PANTHER" id="PTHR43844">
    <property type="entry name" value="METHIONINE SYNTHASE"/>
    <property type="match status" value="1"/>
</dbReference>
<protein>
    <recommendedName>
        <fullName evidence="3">Cobalamin-independent methionine synthase MetE C-terminal/archaeal domain-containing protein</fullName>
    </recommendedName>
</protein>
<dbReference type="Gene3D" id="3.20.20.210">
    <property type="match status" value="1"/>
</dbReference>
<dbReference type="InterPro" id="IPR038071">
    <property type="entry name" value="UROD/MetE-like_sf"/>
</dbReference>
<accession>A0ABR1HUH9</accession>
<organism evidence="1 2">
    <name type="scientific">Neonectria punicea</name>
    <dbReference type="NCBI Taxonomy" id="979145"/>
    <lineage>
        <taxon>Eukaryota</taxon>
        <taxon>Fungi</taxon>
        <taxon>Dikarya</taxon>
        <taxon>Ascomycota</taxon>
        <taxon>Pezizomycotina</taxon>
        <taxon>Sordariomycetes</taxon>
        <taxon>Hypocreomycetidae</taxon>
        <taxon>Hypocreales</taxon>
        <taxon>Nectriaceae</taxon>
        <taxon>Neonectria</taxon>
    </lineage>
</organism>
<dbReference type="PANTHER" id="PTHR43844:SF2">
    <property type="entry name" value="SYNTHASE, VITAMIN-B12 INDEPENDENT, PUTATIVE (AFU_ORTHOLOGUE AFUA_3G12060)-RELATED"/>
    <property type="match status" value="1"/>
</dbReference>
<dbReference type="SUPFAM" id="SSF51726">
    <property type="entry name" value="UROD/MetE-like"/>
    <property type="match status" value="1"/>
</dbReference>
<dbReference type="Proteomes" id="UP001498476">
    <property type="component" value="Unassembled WGS sequence"/>
</dbReference>
<comment type="caution">
    <text evidence="1">The sequence shown here is derived from an EMBL/GenBank/DDBJ whole genome shotgun (WGS) entry which is preliminary data.</text>
</comment>
<proteinExistence type="predicted"/>
<sequence>MAPLFRADQVGSLMRPTSLLDTRKDLGVYADELSEAQLAVTSAAIAEAVQKQLDLSIRPITSGEYERTGFFSGFFEKLQGMQVNHHFTIPEDFRTALPTTQALAKLGVKGFAAVVATGKIKHVTSAYLAGWNMLKQVVPPENWKNCKITMPSITWQHFQLAEGRAYNPEAYQSSREYLSDLASAFRQEVKILYDAGLRSIQVDDPHLTYFVLDTFKDGLLHDGVGPDELLDLYIWALEPNTE</sequence>
<dbReference type="EMBL" id="JAZAVJ010000004">
    <property type="protein sequence ID" value="KAK7424535.1"/>
    <property type="molecule type" value="Genomic_DNA"/>
</dbReference>
<reference evidence="1 2" key="1">
    <citation type="journal article" date="2025" name="Microbiol. Resour. Announc.">
        <title>Draft genome sequences for Neonectria magnoliae and Neonectria punicea, canker pathogens of Liriodendron tulipifera and Acer saccharum in West Virginia.</title>
        <authorList>
            <person name="Petronek H.M."/>
            <person name="Kasson M.T."/>
            <person name="Metheny A.M."/>
            <person name="Stauder C.M."/>
            <person name="Lovett B."/>
            <person name="Lynch S.C."/>
            <person name="Garnas J.R."/>
            <person name="Kasson L.R."/>
            <person name="Stajich J.E."/>
        </authorList>
    </citation>
    <scope>NUCLEOTIDE SEQUENCE [LARGE SCALE GENOMIC DNA]</scope>
    <source>
        <strain evidence="1 2">NRRL 64653</strain>
    </source>
</reference>
<name>A0ABR1HUH9_9HYPO</name>
<evidence type="ECO:0000313" key="2">
    <source>
        <dbReference type="Proteomes" id="UP001498476"/>
    </source>
</evidence>
<evidence type="ECO:0000313" key="1">
    <source>
        <dbReference type="EMBL" id="KAK7424535.1"/>
    </source>
</evidence>
<evidence type="ECO:0008006" key="3">
    <source>
        <dbReference type="Google" id="ProtNLM"/>
    </source>
</evidence>
<keyword evidence="2" id="KW-1185">Reference proteome</keyword>